<dbReference type="Proteomes" id="UP000261704">
    <property type="component" value="Chromosome"/>
</dbReference>
<dbReference type="Gene3D" id="3.30.70.1520">
    <property type="entry name" value="Heterotetrameric sarcosine oxidase"/>
    <property type="match status" value="1"/>
</dbReference>
<gene>
    <name evidence="1" type="ORF">BAR1_10615</name>
</gene>
<evidence type="ECO:0000313" key="2">
    <source>
        <dbReference type="Proteomes" id="UP000261704"/>
    </source>
</evidence>
<dbReference type="EMBL" id="CP032125">
    <property type="protein sequence ID" value="AXX99786.1"/>
    <property type="molecule type" value="Genomic_DNA"/>
</dbReference>
<dbReference type="Gene3D" id="3.30.1360.120">
    <property type="entry name" value="Probable tRNA modification gtpase trme, domain 1"/>
    <property type="match status" value="1"/>
</dbReference>
<dbReference type="KEGG" id="pamo:BAR1_10615"/>
<dbReference type="SUPFAM" id="SSF103025">
    <property type="entry name" value="Folate-binding domain"/>
    <property type="match status" value="1"/>
</dbReference>
<accession>A0A347ULQ8</accession>
<keyword evidence="2" id="KW-1185">Reference proteome</keyword>
<dbReference type="InterPro" id="IPR007375">
    <property type="entry name" value="SoxG"/>
</dbReference>
<evidence type="ECO:0000313" key="1">
    <source>
        <dbReference type="EMBL" id="AXX99786.1"/>
    </source>
</evidence>
<dbReference type="InterPro" id="IPR027266">
    <property type="entry name" value="TrmE/GcvT-like"/>
</dbReference>
<reference evidence="1 2" key="1">
    <citation type="submission" date="2018-09" db="EMBL/GenBank/DDBJ databases">
        <title>Profundibacter amoris BAR1 gen. nov., sp. nov., a new member of the Roseobacter clade isolated at Lokis Castle Vent Field on the Arctic Mid-Oceanic Ridge.</title>
        <authorList>
            <person name="Le Moine Bauer S."/>
            <person name="Sjoeberg A.G."/>
            <person name="L'Haridon S."/>
            <person name="Stokke R."/>
            <person name="Roalkvam I."/>
            <person name="Steen I.H."/>
            <person name="Dahle H."/>
        </authorList>
    </citation>
    <scope>NUCLEOTIDE SEQUENCE [LARGE SCALE GENOMIC DNA]</scope>
    <source>
        <strain evidence="1 2">BAR1</strain>
    </source>
</reference>
<name>A0A347ULQ8_9RHOB</name>
<protein>
    <submittedName>
        <fullName evidence="1">Sarcosine oxidase subunit gamma</fullName>
    </submittedName>
</protein>
<sequence length="150" mass="16438">MHLISPYKAQEKALSAAMKSAHGMAFPAAGRSTGKEGARLVWFGLDQAMLIGPAPDARLSEFAAVVDQSDGWAVLRLEGTQAEDVLARLVPVDMRADHFKRGQTIRTQLQHLHVSITRIGGEVFQIMVMRSMAKTLVDELQSAMRLVAVR</sequence>
<dbReference type="OrthoDB" id="7350722at2"/>
<organism evidence="1 2">
    <name type="scientific">Profundibacter amoris</name>
    <dbReference type="NCBI Taxonomy" id="2171755"/>
    <lineage>
        <taxon>Bacteria</taxon>
        <taxon>Pseudomonadati</taxon>
        <taxon>Pseudomonadota</taxon>
        <taxon>Alphaproteobacteria</taxon>
        <taxon>Rhodobacterales</taxon>
        <taxon>Paracoccaceae</taxon>
        <taxon>Profundibacter</taxon>
    </lineage>
</organism>
<dbReference type="AlphaFoldDB" id="A0A347ULQ8"/>
<dbReference type="Pfam" id="PF04268">
    <property type="entry name" value="SoxG"/>
    <property type="match status" value="1"/>
</dbReference>
<proteinExistence type="predicted"/>